<evidence type="ECO:0000256" key="3">
    <source>
        <dbReference type="ARBA" id="ARBA00023242"/>
    </source>
</evidence>
<evidence type="ECO:0000259" key="5">
    <source>
        <dbReference type="PROSITE" id="PS50172"/>
    </source>
</evidence>
<evidence type="ECO:0000256" key="1">
    <source>
        <dbReference type="ARBA" id="ARBA00004123"/>
    </source>
</evidence>
<protein>
    <recommendedName>
        <fullName evidence="5">BRCT domain-containing protein</fullName>
    </recommendedName>
</protein>
<evidence type="ECO:0000256" key="4">
    <source>
        <dbReference type="SAM" id="MobiDB-lite"/>
    </source>
</evidence>
<feature type="region of interest" description="Disordered" evidence="4">
    <location>
        <begin position="263"/>
        <end position="288"/>
    </location>
</feature>
<organism evidence="6 7">
    <name type="scientific">Cinchona calisaya</name>
    <dbReference type="NCBI Taxonomy" id="153742"/>
    <lineage>
        <taxon>Eukaryota</taxon>
        <taxon>Viridiplantae</taxon>
        <taxon>Streptophyta</taxon>
        <taxon>Embryophyta</taxon>
        <taxon>Tracheophyta</taxon>
        <taxon>Spermatophyta</taxon>
        <taxon>Magnoliopsida</taxon>
        <taxon>eudicotyledons</taxon>
        <taxon>Gunneridae</taxon>
        <taxon>Pentapetalae</taxon>
        <taxon>asterids</taxon>
        <taxon>lamiids</taxon>
        <taxon>Gentianales</taxon>
        <taxon>Rubiaceae</taxon>
        <taxon>Cinchonoideae</taxon>
        <taxon>Cinchoneae</taxon>
        <taxon>Cinchona</taxon>
    </lineage>
</organism>
<keyword evidence="2" id="KW-0227">DNA damage</keyword>
<dbReference type="CDD" id="cd18432">
    <property type="entry name" value="BRCT_PAXIP1_rpt6_like"/>
    <property type="match status" value="1"/>
</dbReference>
<evidence type="ECO:0000313" key="6">
    <source>
        <dbReference type="EMBL" id="KAL3531410.1"/>
    </source>
</evidence>
<comment type="subcellular location">
    <subcellularLocation>
        <location evidence="1">Nucleus</location>
    </subcellularLocation>
</comment>
<feature type="compositionally biased region" description="Polar residues" evidence="4">
    <location>
        <begin position="626"/>
        <end position="643"/>
    </location>
</feature>
<feature type="region of interest" description="Disordered" evidence="4">
    <location>
        <begin position="617"/>
        <end position="643"/>
    </location>
</feature>
<gene>
    <name evidence="6" type="ORF">ACH5RR_010732</name>
</gene>
<dbReference type="Proteomes" id="UP001630127">
    <property type="component" value="Unassembled WGS sequence"/>
</dbReference>
<accession>A0ABD3AJS2</accession>
<name>A0ABD3AJS2_9GENT</name>
<comment type="caution">
    <text evidence="6">The sequence shown here is derived from an EMBL/GenBank/DDBJ whole genome shotgun (WGS) entry which is preliminary data.</text>
</comment>
<dbReference type="SUPFAM" id="SSF52113">
    <property type="entry name" value="BRCT domain"/>
    <property type="match status" value="1"/>
</dbReference>
<evidence type="ECO:0000256" key="2">
    <source>
        <dbReference type="ARBA" id="ARBA00022763"/>
    </source>
</evidence>
<evidence type="ECO:0000313" key="7">
    <source>
        <dbReference type="Proteomes" id="UP001630127"/>
    </source>
</evidence>
<keyword evidence="3" id="KW-0539">Nucleus</keyword>
<dbReference type="Pfam" id="PF16589">
    <property type="entry name" value="BRCT_2"/>
    <property type="match status" value="1"/>
</dbReference>
<reference evidence="6 7" key="1">
    <citation type="submission" date="2024-11" db="EMBL/GenBank/DDBJ databases">
        <title>A near-complete genome assembly of Cinchona calisaya.</title>
        <authorList>
            <person name="Lian D.C."/>
            <person name="Zhao X.W."/>
            <person name="Wei L."/>
        </authorList>
    </citation>
    <scope>NUCLEOTIDE SEQUENCE [LARGE SCALE GENOMIC DNA]</scope>
    <source>
        <tissue evidence="6">Nenye</tissue>
    </source>
</reference>
<feature type="region of interest" description="Disordered" evidence="4">
    <location>
        <begin position="525"/>
        <end position="546"/>
    </location>
</feature>
<dbReference type="GO" id="GO:0005634">
    <property type="term" value="C:nucleus"/>
    <property type="evidence" value="ECO:0007669"/>
    <property type="project" value="UniProtKB-SubCell"/>
</dbReference>
<feature type="domain" description="BRCT" evidence="5">
    <location>
        <begin position="708"/>
        <end position="791"/>
    </location>
</feature>
<dbReference type="Pfam" id="PF16770">
    <property type="entry name" value="RTT107_BRCT_5"/>
    <property type="match status" value="1"/>
</dbReference>
<dbReference type="GO" id="GO:0006974">
    <property type="term" value="P:DNA damage response"/>
    <property type="evidence" value="ECO:0007669"/>
    <property type="project" value="UniProtKB-KW"/>
</dbReference>
<dbReference type="PANTHER" id="PTHR23196:SF1">
    <property type="entry name" value="PAX-INTERACTING PROTEIN 1"/>
    <property type="match status" value="1"/>
</dbReference>
<sequence length="958" mass="107295">MEDEDEDTVDINTEVLDDHCLKDIVLDSDEEGSEFAGRVLSGVRRRYSSGLEKRTLNAPGFIRIQDNDNVTEHYFNQNLASSRRAVTGDHDDAGILELQEETSCRANCIIEKDRERLECIASDTYSQELGEPSHVDALDFVDQFLSVNNLNLPEKFESGRAADRINSPPSFTAKGARTLATRKTLAAKGRESGIYDWDEKKTTERNFSDKMLDEEFDVGSLEQPSENDECETNGQDVFDFGLDTQMAAEAMEALIHATLPPNSRSKCNQGAPKNKVCNPSDDASKDIKSKDCADTERAGSVSQIYRKQTKNMKSSFSNLNGNAFCPFGKNSENLKEYSSPSSIKTSVIRTEPLAAKYSNYIHSLTKKKSMHGSNCRVVSQRKEDGISERDNLKGVGYNLSPSKFVKSNQDGEDMLVKEIRKSPYIAKGKACQTSVSLERSKEPTSRFERKTSTNLEFYVPKKRRKKSSVHVEVCKTFERKPLISGFDASAEATNVKRTQQRRNISGLSGTSSFLKLDPWCYPKRKRTRKGVPHRSNGSSDSSALFRLADDENENKIPIENRKSIKRMEGPLVCSQIEFQSFPERRPSVNLSNCRILDQSLPGVFKCESSIISEQMVPADLNRSKPSKQSGKSDIMDPSSSGYHSESIELDAVSADTKTSRTSKSDQECKIPGKKICSRPSLMKELTRLGYNESLPNFLPRELRRCRSTDVSVLFSQHLESNTLNQQKKIIARLGFSVASSCLDATHFVTDRFVRTRNMLEAIAFGKPVVTHLWLESCGQANCFIDEKNYILRDTKKEKEIGFSMPLSLACARQSPLLKGRRVFITPNVKPGIELIQSLVKTVQGKALKQIQRAETKDEIIPNDVLILSSEEDYATCLPLLEKGAAVYDSELLLNGIVIQKLEFERHRLFTNYVASKCPRKNQRCLGSSQEKLQISTHSDDTNACFNGALVFPPSMAIT</sequence>
<proteinExistence type="predicted"/>
<keyword evidence="7" id="KW-1185">Reference proteome</keyword>
<dbReference type="PROSITE" id="PS50172">
    <property type="entry name" value="BRCT"/>
    <property type="match status" value="1"/>
</dbReference>
<dbReference type="SMART" id="SM00292">
    <property type="entry name" value="BRCT"/>
    <property type="match status" value="1"/>
</dbReference>
<dbReference type="InterPro" id="IPR001357">
    <property type="entry name" value="BRCT_dom"/>
</dbReference>
<dbReference type="AlphaFoldDB" id="A0ABD3AJS2"/>
<dbReference type="PANTHER" id="PTHR23196">
    <property type="entry name" value="PAX TRANSCRIPTION ACTIVATION DOMAIN INTERACTING PROTEIN"/>
    <property type="match status" value="1"/>
</dbReference>
<dbReference type="InterPro" id="IPR051579">
    <property type="entry name" value="DDR_Transcriptional_Reg"/>
</dbReference>
<dbReference type="CDD" id="cd17744">
    <property type="entry name" value="BRCT_MDC1_rpt1"/>
    <property type="match status" value="1"/>
</dbReference>
<dbReference type="Gene3D" id="3.40.50.10190">
    <property type="entry name" value="BRCT domain"/>
    <property type="match status" value="2"/>
</dbReference>
<dbReference type="InterPro" id="IPR036420">
    <property type="entry name" value="BRCT_dom_sf"/>
</dbReference>
<dbReference type="EMBL" id="JBJUIK010000004">
    <property type="protein sequence ID" value="KAL3531410.1"/>
    <property type="molecule type" value="Genomic_DNA"/>
</dbReference>